<keyword evidence="2" id="KW-0964">Secreted</keyword>
<evidence type="ECO:0000256" key="3">
    <source>
        <dbReference type="SAM" id="MobiDB-lite"/>
    </source>
</evidence>
<name>A0A1Z4M283_9CYAN</name>
<dbReference type="SUPFAM" id="SSF51120">
    <property type="entry name" value="beta-Roll"/>
    <property type="match status" value="2"/>
</dbReference>
<dbReference type="EMBL" id="AP018227">
    <property type="protein sequence ID" value="BAY87580.1"/>
    <property type="molecule type" value="Genomic_DNA"/>
</dbReference>
<dbReference type="OrthoDB" id="479561at2"/>
<dbReference type="GO" id="GO:0005509">
    <property type="term" value="F:calcium ion binding"/>
    <property type="evidence" value="ECO:0007669"/>
    <property type="project" value="InterPro"/>
</dbReference>
<keyword evidence="5" id="KW-1185">Reference proteome</keyword>
<dbReference type="PRINTS" id="PR00313">
    <property type="entry name" value="CABNDNGRPT"/>
</dbReference>
<dbReference type="Proteomes" id="UP000218418">
    <property type="component" value="Chromosome"/>
</dbReference>
<evidence type="ECO:0000256" key="2">
    <source>
        <dbReference type="ARBA" id="ARBA00022525"/>
    </source>
</evidence>
<dbReference type="Pfam" id="PF00353">
    <property type="entry name" value="HemolysinCabind"/>
    <property type="match status" value="2"/>
</dbReference>
<feature type="region of interest" description="Disordered" evidence="3">
    <location>
        <begin position="1"/>
        <end position="21"/>
    </location>
</feature>
<proteinExistence type="predicted"/>
<dbReference type="InterPro" id="IPR018511">
    <property type="entry name" value="Hemolysin-typ_Ca-bd_CS"/>
</dbReference>
<dbReference type="Gene3D" id="2.150.10.10">
    <property type="entry name" value="Serralysin-like metalloprotease, C-terminal"/>
    <property type="match status" value="2"/>
</dbReference>
<dbReference type="AlphaFoldDB" id="A0A1Z4M283"/>
<dbReference type="InterPro" id="IPR001343">
    <property type="entry name" value="Hemolysn_Ca-bd"/>
</dbReference>
<dbReference type="PANTHER" id="PTHR38340:SF1">
    <property type="entry name" value="S-LAYER PROTEIN"/>
    <property type="match status" value="1"/>
</dbReference>
<accession>A0A1Z4M283</accession>
<organism evidence="4 5">
    <name type="scientific">Calothrix parasitica NIES-267</name>
    <dbReference type="NCBI Taxonomy" id="1973488"/>
    <lineage>
        <taxon>Bacteria</taxon>
        <taxon>Bacillati</taxon>
        <taxon>Cyanobacteriota</taxon>
        <taxon>Cyanophyceae</taxon>
        <taxon>Nostocales</taxon>
        <taxon>Calotrichaceae</taxon>
        <taxon>Calothrix</taxon>
    </lineage>
</organism>
<evidence type="ECO:0000313" key="4">
    <source>
        <dbReference type="EMBL" id="BAY87580.1"/>
    </source>
</evidence>
<dbReference type="InterPro" id="IPR050557">
    <property type="entry name" value="RTX_toxin/Mannuronan_C5-epim"/>
</dbReference>
<dbReference type="GO" id="GO:0005576">
    <property type="term" value="C:extracellular region"/>
    <property type="evidence" value="ECO:0007669"/>
    <property type="project" value="UniProtKB-SubCell"/>
</dbReference>
<reference evidence="4 5" key="1">
    <citation type="submission" date="2017-06" db="EMBL/GenBank/DDBJ databases">
        <title>Genome sequencing of cyanobaciteial culture collection at National Institute for Environmental Studies (NIES).</title>
        <authorList>
            <person name="Hirose Y."/>
            <person name="Shimura Y."/>
            <person name="Fujisawa T."/>
            <person name="Nakamura Y."/>
            <person name="Kawachi M."/>
        </authorList>
    </citation>
    <scope>NUCLEOTIDE SEQUENCE [LARGE SCALE GENOMIC DNA]</scope>
    <source>
        <strain evidence="4 5">NIES-267</strain>
    </source>
</reference>
<sequence length="383" mass="40108">MTEQNSIKIDENPTDKPIPVETDFPIGGPTPEATIRVEGDTLTNSAITTDELIPLQNRIVGTDFPDIINTTPGDDLVLAKGGNDTIFGSLGSDTYSGGDGFDTLDYTLLGKKITLLPQGLIGNGNTQGSQIQEIERIVGAPKKGNTIDGSSGKGPVFFTIDLSKNKLVVEDIPGRGSVEFVVENFVNVEGTENSDSIIGDGGKNKLSGNGGNDSLIGKLGNDTLIGGSGDDTLTGTDPGIQNPGIREKDVLTGGTGSNKFVLGDESGSYYDDLGNKDFAKITDFSFGDQIQLGDGEKYNVEQKKNGFNIFVVEDFGRDLISKVTLSTGIVKGISSERSTSTNDGLMRSASSTSIASDSNALLGEVSGDFTSITLDDQGIINLA</sequence>
<protein>
    <recommendedName>
        <fullName evidence="6">Calcium-binding protein</fullName>
    </recommendedName>
</protein>
<dbReference type="PANTHER" id="PTHR38340">
    <property type="entry name" value="S-LAYER PROTEIN"/>
    <property type="match status" value="1"/>
</dbReference>
<evidence type="ECO:0000313" key="5">
    <source>
        <dbReference type="Proteomes" id="UP000218418"/>
    </source>
</evidence>
<gene>
    <name evidence="4" type="ORF">NIES267_71040</name>
</gene>
<evidence type="ECO:0008006" key="6">
    <source>
        <dbReference type="Google" id="ProtNLM"/>
    </source>
</evidence>
<comment type="subcellular location">
    <subcellularLocation>
        <location evidence="1">Secreted</location>
    </subcellularLocation>
</comment>
<dbReference type="PROSITE" id="PS00330">
    <property type="entry name" value="HEMOLYSIN_CALCIUM"/>
    <property type="match status" value="1"/>
</dbReference>
<dbReference type="InterPro" id="IPR011049">
    <property type="entry name" value="Serralysin-like_metalloprot_C"/>
</dbReference>
<evidence type="ECO:0000256" key="1">
    <source>
        <dbReference type="ARBA" id="ARBA00004613"/>
    </source>
</evidence>